<organism evidence="1 2">
    <name type="scientific">Vibrio mimicus</name>
    <dbReference type="NCBI Taxonomy" id="674"/>
    <lineage>
        <taxon>Bacteria</taxon>
        <taxon>Pseudomonadati</taxon>
        <taxon>Pseudomonadota</taxon>
        <taxon>Gammaproteobacteria</taxon>
        <taxon>Vibrionales</taxon>
        <taxon>Vibrionaceae</taxon>
        <taxon>Vibrio</taxon>
    </lineage>
</organism>
<comment type="caution">
    <text evidence="1">The sequence shown here is derived from an EMBL/GenBank/DDBJ whole genome shotgun (WGS) entry which is preliminary data.</text>
</comment>
<keyword evidence="2" id="KW-1185">Reference proteome</keyword>
<protein>
    <submittedName>
        <fullName evidence="1">Uncharacterized protein</fullName>
    </submittedName>
</protein>
<name>A0A2J9VJS1_VIBMI</name>
<gene>
    <name evidence="1" type="ORF">AL544_003645</name>
</gene>
<dbReference type="RefSeq" id="WP_000583170.1">
    <property type="nucleotide sequence ID" value="NZ_CAWMSS010000002.1"/>
</dbReference>
<sequence length="111" mass="12905">MIIFDTASLLYVAQFLDSHKVHLSGNVYYDDGKAKRLVIDVDRIYEDFDVSGMFQRVLLGYRLIFSDAELKLSIHDSTIEFYEKKTTSFTEQELEDDLAAWIQAGVNDYMF</sequence>
<dbReference type="AlphaFoldDB" id="A0A2J9VJS1"/>
<evidence type="ECO:0000313" key="1">
    <source>
        <dbReference type="EMBL" id="PNM64028.1"/>
    </source>
</evidence>
<proteinExistence type="predicted"/>
<accession>A0A2J9VJS1</accession>
<evidence type="ECO:0000313" key="2">
    <source>
        <dbReference type="Proteomes" id="UP000053748"/>
    </source>
</evidence>
<reference evidence="1" key="1">
    <citation type="submission" date="2017-12" db="EMBL/GenBank/DDBJ databases">
        <title>FDA dAtabase for Regulatory Grade micrObial Sequences (FDA-ARGOS): Supporting development and validation of Infectious Disease Dx tests.</title>
        <authorList>
            <person name="Hoffmann M."/>
            <person name="Allard M."/>
            <person name="Evans P."/>
            <person name="Brown E."/>
            <person name="Tallon L.J."/>
            <person name="Sadzewicz L."/>
            <person name="Sengamalay N."/>
            <person name="Ott S."/>
            <person name="Godinez A."/>
            <person name="Nagaraj S."/>
            <person name="Vavikolanu K."/>
            <person name="Aluvathingal J."/>
            <person name="Nadendla S."/>
            <person name="Hobson J."/>
            <person name="Sichtig H."/>
        </authorList>
    </citation>
    <scope>NUCLEOTIDE SEQUENCE [LARGE SCALE GENOMIC DNA]</scope>
    <source>
        <strain evidence="1">FDAARGOS_113</strain>
    </source>
</reference>
<dbReference type="EMBL" id="LOSJ02000001">
    <property type="protein sequence ID" value="PNM64028.1"/>
    <property type="molecule type" value="Genomic_DNA"/>
</dbReference>
<dbReference type="Proteomes" id="UP000053748">
    <property type="component" value="Unassembled WGS sequence"/>
</dbReference>
<dbReference type="OrthoDB" id="5905994at2"/>